<comment type="caution">
    <text evidence="1">The sequence shown here is derived from an EMBL/GenBank/DDBJ whole genome shotgun (WGS) entry which is preliminary data.</text>
</comment>
<organism evidence="1 2">
    <name type="scientific">Nesterenkonia alkaliphila</name>
    <dbReference type="NCBI Taxonomy" id="1463631"/>
    <lineage>
        <taxon>Bacteria</taxon>
        <taxon>Bacillati</taxon>
        <taxon>Actinomycetota</taxon>
        <taxon>Actinomycetes</taxon>
        <taxon>Micrococcales</taxon>
        <taxon>Micrococcaceae</taxon>
        <taxon>Nesterenkonia</taxon>
    </lineage>
</organism>
<proteinExistence type="predicted"/>
<reference evidence="1 2" key="1">
    <citation type="submission" date="2019-12" db="EMBL/GenBank/DDBJ databases">
        <title>Nesterenkonia muleiensis sp. nov., a novel actinobacterium isolated from sap of Populus euphratica.</title>
        <authorList>
            <person name="Wang R."/>
        </authorList>
    </citation>
    <scope>NUCLEOTIDE SEQUENCE [LARGE SCALE GENOMIC DNA]</scope>
    <source>
        <strain evidence="1 2">F10</strain>
    </source>
</reference>
<dbReference type="AlphaFoldDB" id="A0A7K1UH64"/>
<protein>
    <submittedName>
        <fullName evidence="1">Uncharacterized protein</fullName>
    </submittedName>
</protein>
<dbReference type="Proteomes" id="UP000460157">
    <property type="component" value="Unassembled WGS sequence"/>
</dbReference>
<accession>A0A7K1UH64</accession>
<dbReference type="EMBL" id="WRPM01000034">
    <property type="protein sequence ID" value="MVT25817.1"/>
    <property type="molecule type" value="Genomic_DNA"/>
</dbReference>
<sequence length="196" mass="21391">MGENISGVEPYGHVKSLHVGRGRGATIHDPTREVCWLLAFSETHATGERRDAYQHFMRLHERDELLPTASDYALLKVLTSASLLDALHRVCAELHEQARRHPGHEVQRTLTLNNDSQATAAVAVDMVIVGDGALEQGWLAITVSPGAPLQPDHLLDIVAALIPPEVDVNDVQFAQQVNGRPVAFPELAVTWHGSTP</sequence>
<gene>
    <name evidence="1" type="ORF">GNZ21_05490</name>
</gene>
<dbReference type="RefSeq" id="WP_157322144.1">
    <property type="nucleotide sequence ID" value="NZ_BMFX01000036.1"/>
</dbReference>
<name>A0A7K1UH64_9MICC</name>
<evidence type="ECO:0000313" key="2">
    <source>
        <dbReference type="Proteomes" id="UP000460157"/>
    </source>
</evidence>
<evidence type="ECO:0000313" key="1">
    <source>
        <dbReference type="EMBL" id="MVT25817.1"/>
    </source>
</evidence>
<keyword evidence="2" id="KW-1185">Reference proteome</keyword>
<dbReference type="OrthoDB" id="5119620at2"/>